<organism evidence="1 2">
    <name type="scientific">Parascaris equorum</name>
    <name type="common">Equine roundworm</name>
    <dbReference type="NCBI Taxonomy" id="6256"/>
    <lineage>
        <taxon>Eukaryota</taxon>
        <taxon>Metazoa</taxon>
        <taxon>Ecdysozoa</taxon>
        <taxon>Nematoda</taxon>
        <taxon>Chromadorea</taxon>
        <taxon>Rhabditida</taxon>
        <taxon>Spirurina</taxon>
        <taxon>Ascaridomorpha</taxon>
        <taxon>Ascaridoidea</taxon>
        <taxon>Ascarididae</taxon>
        <taxon>Parascaris</taxon>
    </lineage>
</organism>
<evidence type="ECO:0000313" key="1">
    <source>
        <dbReference type="Proteomes" id="UP000887564"/>
    </source>
</evidence>
<dbReference type="WBParaSite" id="PEQ_0001090801-mRNA-1">
    <property type="protein sequence ID" value="PEQ_0001090801-mRNA-1"/>
    <property type="gene ID" value="PEQ_0001090801"/>
</dbReference>
<keyword evidence="1" id="KW-1185">Reference proteome</keyword>
<name>A0A914RX46_PAREQ</name>
<dbReference type="Proteomes" id="UP000887564">
    <property type="component" value="Unplaced"/>
</dbReference>
<protein>
    <submittedName>
        <fullName evidence="2">Uncharacterized protein</fullName>
    </submittedName>
</protein>
<dbReference type="AlphaFoldDB" id="A0A914RX46"/>
<proteinExistence type="predicted"/>
<reference evidence="2" key="1">
    <citation type="submission" date="2022-11" db="UniProtKB">
        <authorList>
            <consortium name="WormBaseParasite"/>
        </authorList>
    </citation>
    <scope>IDENTIFICATION</scope>
</reference>
<evidence type="ECO:0000313" key="2">
    <source>
        <dbReference type="WBParaSite" id="PEQ_0001090801-mRNA-1"/>
    </source>
</evidence>
<sequence>MKRYRHKWAKCAEMCENGHNLLPPLGVHSGSQTFP</sequence>
<accession>A0A914RX46</accession>